<evidence type="ECO:0000256" key="4">
    <source>
        <dbReference type="ARBA" id="ARBA00022833"/>
    </source>
</evidence>
<keyword evidence="2" id="KW-0479">Metal-binding</keyword>
<evidence type="ECO:0000313" key="6">
    <source>
        <dbReference type="EMBL" id="SDX25992.1"/>
    </source>
</evidence>
<accession>A0A1H3A8C5</accession>
<dbReference type="SUPFAM" id="SSF102215">
    <property type="entry name" value="Creatininase"/>
    <property type="match status" value="1"/>
</dbReference>
<organism evidence="6 7">
    <name type="scientific">Litoreibacter albidus</name>
    <dbReference type="NCBI Taxonomy" id="670155"/>
    <lineage>
        <taxon>Bacteria</taxon>
        <taxon>Pseudomonadati</taxon>
        <taxon>Pseudomonadota</taxon>
        <taxon>Alphaproteobacteria</taxon>
        <taxon>Rhodobacterales</taxon>
        <taxon>Roseobacteraceae</taxon>
        <taxon>Litoreibacter</taxon>
    </lineage>
</organism>
<gene>
    <name evidence="6" type="ORF">SAMN04488001_2782</name>
</gene>
<dbReference type="GO" id="GO:0046872">
    <property type="term" value="F:metal ion binding"/>
    <property type="evidence" value="ECO:0007669"/>
    <property type="project" value="UniProtKB-KW"/>
</dbReference>
<comment type="similarity">
    <text evidence="5">Belongs to the creatininase superfamily.</text>
</comment>
<name>A0A1H3A8C5_9RHOB</name>
<keyword evidence="7" id="KW-1185">Reference proteome</keyword>
<evidence type="ECO:0000313" key="7">
    <source>
        <dbReference type="Proteomes" id="UP000199441"/>
    </source>
</evidence>
<evidence type="ECO:0000256" key="1">
    <source>
        <dbReference type="ARBA" id="ARBA00001947"/>
    </source>
</evidence>
<dbReference type="GO" id="GO:0009231">
    <property type="term" value="P:riboflavin biosynthetic process"/>
    <property type="evidence" value="ECO:0007669"/>
    <property type="project" value="TreeGrafter"/>
</dbReference>
<dbReference type="Proteomes" id="UP000199441">
    <property type="component" value="Unassembled WGS sequence"/>
</dbReference>
<dbReference type="OrthoDB" id="9801445at2"/>
<evidence type="ECO:0000256" key="2">
    <source>
        <dbReference type="ARBA" id="ARBA00022723"/>
    </source>
</evidence>
<comment type="cofactor">
    <cofactor evidence="1">
        <name>Zn(2+)</name>
        <dbReference type="ChEBI" id="CHEBI:29105"/>
    </cofactor>
</comment>
<evidence type="ECO:0000256" key="3">
    <source>
        <dbReference type="ARBA" id="ARBA00022801"/>
    </source>
</evidence>
<dbReference type="PANTHER" id="PTHR35005:SF1">
    <property type="entry name" value="2-AMINO-5-FORMYLAMINO-6-RIBOSYLAMINOPYRIMIDIN-4(3H)-ONE 5'-MONOPHOSPHATE DEFORMYLASE"/>
    <property type="match status" value="1"/>
</dbReference>
<dbReference type="EMBL" id="FNOI01000005">
    <property type="protein sequence ID" value="SDX25992.1"/>
    <property type="molecule type" value="Genomic_DNA"/>
</dbReference>
<keyword evidence="4" id="KW-0862">Zinc</keyword>
<dbReference type="InterPro" id="IPR024087">
    <property type="entry name" value="Creatininase-like_sf"/>
</dbReference>
<dbReference type="Pfam" id="PF02633">
    <property type="entry name" value="Creatininase"/>
    <property type="match status" value="1"/>
</dbReference>
<dbReference type="RefSeq" id="WP_089947540.1">
    <property type="nucleotide sequence ID" value="NZ_FNOI01000005.1"/>
</dbReference>
<sequence>MTRSHRLSDLSFVEFQAALAEEPVVLLPFASQEEQGPHAPMGDYRLTRQIADLAAQRSGALVAPTVPFGYADFFRAFAGGIQLRSQTFKALVEDVAVSLLDHGITRLIIVNGHTTNGFLIDEVMRKIQAERGVYLTSIDIWQSLDADTWRAIHGDNASAARGHGADPMTSVYMHYFPDQIHLNRVSPRDNGTAFGLPVQNPRSVRFGTASINMPLSARDANETGILGGDPSFSTPEKGAQISEHIIGLLCDFVTHLKTQDPKNL</sequence>
<dbReference type="PANTHER" id="PTHR35005">
    <property type="entry name" value="3-DEHYDRO-SCYLLO-INOSOSE HYDROLASE"/>
    <property type="match status" value="1"/>
</dbReference>
<evidence type="ECO:0000256" key="5">
    <source>
        <dbReference type="ARBA" id="ARBA00024029"/>
    </source>
</evidence>
<dbReference type="AlphaFoldDB" id="A0A1H3A8C5"/>
<protein>
    <submittedName>
        <fullName evidence="6">Creatinine amidohydrolase</fullName>
    </submittedName>
</protein>
<dbReference type="Gene3D" id="3.40.50.10310">
    <property type="entry name" value="Creatininase"/>
    <property type="match status" value="1"/>
</dbReference>
<dbReference type="GO" id="GO:0016811">
    <property type="term" value="F:hydrolase activity, acting on carbon-nitrogen (but not peptide) bonds, in linear amides"/>
    <property type="evidence" value="ECO:0007669"/>
    <property type="project" value="TreeGrafter"/>
</dbReference>
<dbReference type="InterPro" id="IPR003785">
    <property type="entry name" value="Creatininase/forma_Hydrolase"/>
</dbReference>
<proteinExistence type="inferred from homology"/>
<keyword evidence="3 6" id="KW-0378">Hydrolase</keyword>
<dbReference type="STRING" id="670155.SAMN04488001_2782"/>
<reference evidence="7" key="1">
    <citation type="submission" date="2016-10" db="EMBL/GenBank/DDBJ databases">
        <authorList>
            <person name="Varghese N."/>
            <person name="Submissions S."/>
        </authorList>
    </citation>
    <scope>NUCLEOTIDE SEQUENCE [LARGE SCALE GENOMIC DNA]</scope>
    <source>
        <strain evidence="7">DSM 26922</strain>
    </source>
</reference>